<feature type="transmembrane region" description="Helical" evidence="1">
    <location>
        <begin position="88"/>
        <end position="110"/>
    </location>
</feature>
<feature type="transmembrane region" description="Helical" evidence="1">
    <location>
        <begin position="55"/>
        <end position="76"/>
    </location>
</feature>
<feature type="transmembrane region" description="Helical" evidence="1">
    <location>
        <begin position="116"/>
        <end position="135"/>
    </location>
</feature>
<comment type="caution">
    <text evidence="2">The sequence shown here is derived from an EMBL/GenBank/DDBJ whole genome shotgun (WGS) entry which is preliminary data.</text>
</comment>
<organism evidence="2 3">
    <name type="scientific">Marseilla massiliensis</name>
    <dbReference type="NCBI Taxonomy" id="1841864"/>
    <lineage>
        <taxon>Bacteria</taxon>
        <taxon>Pseudomonadati</taxon>
        <taxon>Bacteroidota</taxon>
        <taxon>Bacteroidia</taxon>
        <taxon>Bacteroidales</taxon>
        <taxon>Prevotellaceae</taxon>
        <taxon>Marseilla</taxon>
    </lineage>
</organism>
<keyword evidence="1" id="KW-0812">Transmembrane</keyword>
<gene>
    <name evidence="2" type="ORF">H6A34_01050</name>
</gene>
<name>A0A938WSJ7_9BACT</name>
<reference evidence="2" key="1">
    <citation type="submission" date="2020-08" db="EMBL/GenBank/DDBJ databases">
        <authorList>
            <person name="Cejkova D."/>
            <person name="Kubasova T."/>
            <person name="Jahodarova E."/>
            <person name="Rychlik I."/>
        </authorList>
    </citation>
    <scope>NUCLEOTIDE SEQUENCE</scope>
    <source>
        <strain evidence="2">An824</strain>
    </source>
</reference>
<dbReference type="RefSeq" id="WP_205102919.1">
    <property type="nucleotide sequence ID" value="NZ_JACJJG010000002.1"/>
</dbReference>
<dbReference type="EMBL" id="JACJJG010000002">
    <property type="protein sequence ID" value="MBM6672480.1"/>
    <property type="molecule type" value="Genomic_DNA"/>
</dbReference>
<dbReference type="AlphaFoldDB" id="A0A938WSJ7"/>
<keyword evidence="1" id="KW-0472">Membrane</keyword>
<dbReference type="Proteomes" id="UP000706891">
    <property type="component" value="Unassembled WGS sequence"/>
</dbReference>
<evidence type="ECO:0000313" key="2">
    <source>
        <dbReference type="EMBL" id="MBM6672480.1"/>
    </source>
</evidence>
<keyword evidence="1" id="KW-1133">Transmembrane helix</keyword>
<reference evidence="2" key="2">
    <citation type="journal article" date="2021" name="Sci. Rep.">
        <title>The distribution of antibiotic resistance genes in chicken gut microbiota commensals.</title>
        <authorList>
            <person name="Juricova H."/>
            <person name="Matiasovicova J."/>
            <person name="Kubasova T."/>
            <person name="Cejkova D."/>
            <person name="Rychlik I."/>
        </authorList>
    </citation>
    <scope>NUCLEOTIDE SEQUENCE</scope>
    <source>
        <strain evidence="2">An824</strain>
    </source>
</reference>
<sequence>MIQRKQTLFLLIAVVLTIICICLPLGSIMTDNGPLGETSIVYNLWITNADGSHSYMIWPLFAILLITCTISLMAIFSYRNRITQSRFCMFNMLLLFGWYVVFAVIAFYQGDAASQFKASLTSAIPAISIILHFMARKAILADEALVRSADRIR</sequence>
<protein>
    <submittedName>
        <fullName evidence="2">DUF4293 domain-containing protein</fullName>
    </submittedName>
</protein>
<keyword evidence="3" id="KW-1185">Reference proteome</keyword>
<feature type="transmembrane region" description="Helical" evidence="1">
    <location>
        <begin position="7"/>
        <end position="29"/>
    </location>
</feature>
<evidence type="ECO:0000313" key="3">
    <source>
        <dbReference type="Proteomes" id="UP000706891"/>
    </source>
</evidence>
<evidence type="ECO:0000256" key="1">
    <source>
        <dbReference type="SAM" id="Phobius"/>
    </source>
</evidence>
<dbReference type="Pfam" id="PF14126">
    <property type="entry name" value="DUF4293"/>
    <property type="match status" value="1"/>
</dbReference>
<dbReference type="InterPro" id="IPR025635">
    <property type="entry name" value="DUF4293"/>
</dbReference>
<proteinExistence type="predicted"/>
<accession>A0A938WSJ7</accession>